<evidence type="ECO:0000313" key="3">
    <source>
        <dbReference type="Proteomes" id="UP000014074"/>
    </source>
</evidence>
<dbReference type="OrthoDB" id="3946741at2759"/>
<dbReference type="KEGG" id="tmn:UCRPA7_321"/>
<gene>
    <name evidence="2" type="ORF">UCRPA7_321</name>
</gene>
<protein>
    <submittedName>
        <fullName evidence="2">Uncharacterized protein</fullName>
    </submittedName>
</protein>
<organism evidence="2 3">
    <name type="scientific">Phaeoacremonium minimum (strain UCR-PA7)</name>
    <name type="common">Esca disease fungus</name>
    <name type="synonym">Togninia minima</name>
    <dbReference type="NCBI Taxonomy" id="1286976"/>
    <lineage>
        <taxon>Eukaryota</taxon>
        <taxon>Fungi</taxon>
        <taxon>Dikarya</taxon>
        <taxon>Ascomycota</taxon>
        <taxon>Pezizomycotina</taxon>
        <taxon>Sordariomycetes</taxon>
        <taxon>Sordariomycetidae</taxon>
        <taxon>Togniniales</taxon>
        <taxon>Togniniaceae</taxon>
        <taxon>Phaeoacremonium</taxon>
    </lineage>
</organism>
<dbReference type="RefSeq" id="XP_007911100.1">
    <property type="nucleotide sequence ID" value="XM_007912909.1"/>
</dbReference>
<feature type="compositionally biased region" description="Pro residues" evidence="1">
    <location>
        <begin position="57"/>
        <end position="68"/>
    </location>
</feature>
<feature type="region of interest" description="Disordered" evidence="1">
    <location>
        <begin position="182"/>
        <end position="297"/>
    </location>
</feature>
<proteinExistence type="predicted"/>
<feature type="compositionally biased region" description="Low complexity" evidence="1">
    <location>
        <begin position="102"/>
        <end position="113"/>
    </location>
</feature>
<reference evidence="3" key="1">
    <citation type="journal article" date="2013" name="Genome Announc.">
        <title>Draft genome sequence of the ascomycete Phaeoacremonium aleophilum strain UCR-PA7, a causal agent of the esca disease complex in grapevines.</title>
        <authorList>
            <person name="Blanco-Ulate B."/>
            <person name="Rolshausen P."/>
            <person name="Cantu D."/>
        </authorList>
    </citation>
    <scope>NUCLEOTIDE SEQUENCE [LARGE SCALE GENOMIC DNA]</scope>
    <source>
        <strain evidence="3">UCR-PA7</strain>
    </source>
</reference>
<feature type="compositionally biased region" description="Low complexity" evidence="1">
    <location>
        <begin position="38"/>
        <end position="52"/>
    </location>
</feature>
<feature type="compositionally biased region" description="Polar residues" evidence="1">
    <location>
        <begin position="233"/>
        <end position="249"/>
    </location>
</feature>
<accession>R8BXT5</accession>
<evidence type="ECO:0000313" key="2">
    <source>
        <dbReference type="EMBL" id="EOO04152.1"/>
    </source>
</evidence>
<sequence length="374" mass="39554">MTVSNMVGGPAQPAQAALIARPPQVRLVPPERNEATLSRSSSVYSNYSLPHSIAPGPENPLPGRPLPEPESYYKIMRDNSTSRAQRKSQRRERSDTMFSHDSATTIASSTSGAMDGIDDFSAFPEPPHGQQGSLSPVVESPHSGGTSPVTYPKIPRPRSGSNKAAPGLKLFPPAVKYEYTPAGQPSPTLGLANLVNTDVPDVPVPPSQQGLPSQQQPYSGVRRPGLNPFPNRNPGQVRNGSPNMPQEENNGAMPQPLSISTGGGSGNGGWSRPMMPPQPEPTPDEQSVVSPSVSLHSNASSLLAKRLGADRAAALAMGEGNGKKAPPAKWKRQQGPGTPGFLVDDTHVPLPATPGWQPKLTPTRRGDDLFLSVQ</sequence>
<feature type="region of interest" description="Disordered" evidence="1">
    <location>
        <begin position="315"/>
        <end position="374"/>
    </location>
</feature>
<feature type="region of interest" description="Disordered" evidence="1">
    <location>
        <begin position="1"/>
        <end position="168"/>
    </location>
</feature>
<dbReference type="AlphaFoldDB" id="R8BXT5"/>
<evidence type="ECO:0000256" key="1">
    <source>
        <dbReference type="SAM" id="MobiDB-lite"/>
    </source>
</evidence>
<feature type="compositionally biased region" description="Low complexity" evidence="1">
    <location>
        <begin position="207"/>
        <end position="217"/>
    </location>
</feature>
<dbReference type="HOGENOM" id="CLU_740071_0_0_1"/>
<feature type="compositionally biased region" description="Polar residues" evidence="1">
    <location>
        <begin position="287"/>
        <end position="297"/>
    </location>
</feature>
<dbReference type="GeneID" id="19323535"/>
<keyword evidence="3" id="KW-1185">Reference proteome</keyword>
<dbReference type="Proteomes" id="UP000014074">
    <property type="component" value="Unassembled WGS sequence"/>
</dbReference>
<dbReference type="EMBL" id="KB932799">
    <property type="protein sequence ID" value="EOO04152.1"/>
    <property type="molecule type" value="Genomic_DNA"/>
</dbReference>
<name>R8BXT5_PHAM7</name>